<dbReference type="AlphaFoldDB" id="A0A1G2G5P7"/>
<evidence type="ECO:0000313" key="1">
    <source>
        <dbReference type="EMBL" id="OGZ45270.1"/>
    </source>
</evidence>
<protein>
    <submittedName>
        <fullName evidence="1">Uncharacterized protein</fullName>
    </submittedName>
</protein>
<reference evidence="1 2" key="1">
    <citation type="journal article" date="2016" name="Nat. Commun.">
        <title>Thousands of microbial genomes shed light on interconnected biogeochemical processes in an aquifer system.</title>
        <authorList>
            <person name="Anantharaman K."/>
            <person name="Brown C.T."/>
            <person name="Hug L.A."/>
            <person name="Sharon I."/>
            <person name="Castelle C.J."/>
            <person name="Probst A.J."/>
            <person name="Thomas B.C."/>
            <person name="Singh A."/>
            <person name="Wilkins M.J."/>
            <person name="Karaoz U."/>
            <person name="Brodie E.L."/>
            <person name="Williams K.H."/>
            <person name="Hubbard S.S."/>
            <person name="Banfield J.F."/>
        </authorList>
    </citation>
    <scope>NUCLEOTIDE SEQUENCE [LARGE SCALE GENOMIC DNA]</scope>
</reference>
<evidence type="ECO:0000313" key="2">
    <source>
        <dbReference type="Proteomes" id="UP000177785"/>
    </source>
</evidence>
<accession>A0A1G2G5P7</accession>
<gene>
    <name evidence="1" type="ORF">A2756_01465</name>
</gene>
<organism evidence="1 2">
    <name type="scientific">Candidatus Ryanbacteria bacterium RIFCSPHIGHO2_01_FULL_48_27</name>
    <dbReference type="NCBI Taxonomy" id="1802115"/>
    <lineage>
        <taxon>Bacteria</taxon>
        <taxon>Candidatus Ryaniibacteriota</taxon>
    </lineage>
</organism>
<name>A0A1G2G5P7_9BACT</name>
<dbReference type="STRING" id="1802115.A2756_01465"/>
<sequence length="648" mass="68350">MNFLTKKWIAVGAAVSMLGAILFFSLQVSASHVTIDPNLSVSPNVISFSTVFPGEVHFKPLTVDLSSAFLASPIHDDVEYRILQKPKPRIDSPEERAYCASNPTDYTRCYPSLCPYLSKTADNSPQNDTSVPAFHDPNAPTSIAYGRLAKSESDIKDDWVIDLHTPCFRGQCDQTNSVAPEYQLDPSMQGEVFGCDLVVEVLSISYVKDCPLCERDGAGNPVTITVNSNITINFNTNPPTYIGDPALQPYVTYDKSGPTPDTWKAVFDLGGKALVVKPGAIIKTERVGSGNNQYAPGIVIKSKCTLEIADDAGIIVNSLNKKAGDILLQFDGDITIDGLVHDEVSGTNDLPGKITIASKCGDIVEGGSGLVEVLGIDHGGNDINILACEKGNIMTNGLVLSRAKAHTQPVTQNRPRINVAAFHGSVTVNATTTKPLFDEYDYAGGKYDLWGGLLSWVTHNTNPGSVKIQADKDITVNGHGRDNRTSYGAVAAITLTSDPHGGVIDARSLNGGIVARDRAFDVSGRNMGNPNATVINLAAAKAISFIRFGANSNFNPIVDASALGGNSRSGVNTIRAYQQNIANGANAVVSALATGTNSVSGTNNLASCTGVNNSGSITPADANPGDNTGTCGQLAPDALWSGCEAFLP</sequence>
<dbReference type="EMBL" id="MHNL01000007">
    <property type="protein sequence ID" value="OGZ45270.1"/>
    <property type="molecule type" value="Genomic_DNA"/>
</dbReference>
<proteinExistence type="predicted"/>
<dbReference type="Proteomes" id="UP000177785">
    <property type="component" value="Unassembled WGS sequence"/>
</dbReference>
<comment type="caution">
    <text evidence="1">The sequence shown here is derived from an EMBL/GenBank/DDBJ whole genome shotgun (WGS) entry which is preliminary data.</text>
</comment>